<protein>
    <submittedName>
        <fullName evidence="9">Glycosyltransferase</fullName>
        <ecNumber evidence="9">2.4.-.-</ecNumber>
    </submittedName>
</protein>
<keyword evidence="10" id="KW-1185">Reference proteome</keyword>
<sequence>MERNETNGFSLPRVEDYEQFIGSETVERILGKAEKLRDLHVININSTYYGGGVAELLSSLTLLMNGTGIRTGWRVLQGRPDFFNITKRMHNALQSDEINFSDLKRDIYEDVVFENAARMHLDHDIVIVHDPQPLPLIRHFRKKSPWVWRCHVDLTRPDPALWEYLREFVEDYDAVVLSLPEYAQNITTPQRFIMPAINPFSTTNKDLSEEEIDERLSHYGIPTDQPLVVQISRFDKWKDPQGVIDAFRIARQEVDATLVLVGNVATDDPEGQGIFEDVCQCAEERIVVLSVQDSALVNALQRRAAVVLQKSLREGFGLTVAEAMWKGAVVIGGNVGGIKKQIEHDVNGILVNSVEETAQQIIRVLQDRELRESLGRAARETVRDRFLMTRLMEDWLDLIASFEPHFSLTGPGTHG</sequence>
<dbReference type="EC" id="2.4.-.-" evidence="9"/>
<dbReference type="InterPro" id="IPR049438">
    <property type="entry name" value="TreT_GT1"/>
</dbReference>
<evidence type="ECO:0000256" key="4">
    <source>
        <dbReference type="ARBA" id="ARBA00022676"/>
    </source>
</evidence>
<dbReference type="Gene3D" id="3.40.50.2000">
    <property type="entry name" value="Glycogen Phosphorylase B"/>
    <property type="match status" value="2"/>
</dbReference>
<accession>A0ABT0BNF7</accession>
<dbReference type="PANTHER" id="PTHR47779">
    <property type="entry name" value="SYNTHASE (CCG-9), PUTATIVE (AFU_ORTHOLOGUE AFUA_3G12100)-RELATED"/>
    <property type="match status" value="1"/>
</dbReference>
<dbReference type="Pfam" id="PF00534">
    <property type="entry name" value="Glycos_transf_1"/>
    <property type="match status" value="1"/>
</dbReference>
<feature type="domain" description="Trehalose synthase N-terminal" evidence="8">
    <location>
        <begin position="43"/>
        <end position="184"/>
    </location>
</feature>
<evidence type="ECO:0000256" key="2">
    <source>
        <dbReference type="ARBA" id="ARBA00011738"/>
    </source>
</evidence>
<dbReference type="Pfam" id="PF21269">
    <property type="entry name" value="TreT_GT1"/>
    <property type="match status" value="1"/>
</dbReference>
<reference evidence="9 10" key="1">
    <citation type="submission" date="2022-04" db="EMBL/GenBank/DDBJ databases">
        <title>Identification of a novel bacterium isolated from mangrove sediments.</title>
        <authorList>
            <person name="Pan X."/>
        </authorList>
    </citation>
    <scope>NUCLEOTIDE SEQUENCE [LARGE SCALE GENOMIC DNA]</scope>
    <source>
        <strain evidence="9 10">B2638</strain>
    </source>
</reference>
<proteinExistence type="inferred from homology"/>
<dbReference type="RefSeq" id="WP_243918534.1">
    <property type="nucleotide sequence ID" value="NZ_JALHLG010000005.1"/>
</dbReference>
<dbReference type="Proteomes" id="UP001202281">
    <property type="component" value="Unassembled WGS sequence"/>
</dbReference>
<dbReference type="EMBL" id="JALHLG010000005">
    <property type="protein sequence ID" value="MCJ2186254.1"/>
    <property type="molecule type" value="Genomic_DNA"/>
</dbReference>
<dbReference type="SUPFAM" id="SSF53756">
    <property type="entry name" value="UDP-Glycosyltransferase/glycogen phosphorylase"/>
    <property type="match status" value="1"/>
</dbReference>
<comment type="similarity">
    <text evidence="1">Belongs to the glycosyltransferase group 1 family. Glycosyltransferase 4 subfamily.</text>
</comment>
<evidence type="ECO:0000259" key="8">
    <source>
        <dbReference type="Pfam" id="PF21269"/>
    </source>
</evidence>
<evidence type="ECO:0000313" key="9">
    <source>
        <dbReference type="EMBL" id="MCJ2186254.1"/>
    </source>
</evidence>
<comment type="caution">
    <text evidence="9">The sequence shown here is derived from an EMBL/GenBank/DDBJ whole genome shotgun (WGS) entry which is preliminary data.</text>
</comment>
<keyword evidence="6" id="KW-0119">Carbohydrate metabolism</keyword>
<name>A0ABT0BNF7_9SPHN</name>
<keyword evidence="5 9" id="KW-0808">Transferase</keyword>
<evidence type="ECO:0000256" key="6">
    <source>
        <dbReference type="ARBA" id="ARBA00023277"/>
    </source>
</evidence>
<evidence type="ECO:0000313" key="10">
    <source>
        <dbReference type="Proteomes" id="UP001202281"/>
    </source>
</evidence>
<keyword evidence="4 9" id="KW-0328">Glycosyltransferase</keyword>
<gene>
    <name evidence="9" type="ORF">MTR66_05420</name>
</gene>
<evidence type="ECO:0000256" key="5">
    <source>
        <dbReference type="ARBA" id="ARBA00022679"/>
    </source>
</evidence>
<organism evidence="9 10">
    <name type="scientific">Novosphingobium beihaiensis</name>
    <dbReference type="NCBI Taxonomy" id="2930389"/>
    <lineage>
        <taxon>Bacteria</taxon>
        <taxon>Pseudomonadati</taxon>
        <taxon>Pseudomonadota</taxon>
        <taxon>Alphaproteobacteria</taxon>
        <taxon>Sphingomonadales</taxon>
        <taxon>Sphingomonadaceae</taxon>
        <taxon>Novosphingobium</taxon>
    </lineage>
</organism>
<dbReference type="InterPro" id="IPR052078">
    <property type="entry name" value="Trehalose_Metab_GTase"/>
</dbReference>
<evidence type="ECO:0000256" key="1">
    <source>
        <dbReference type="ARBA" id="ARBA00009481"/>
    </source>
</evidence>
<dbReference type="PANTHER" id="PTHR47779:SF1">
    <property type="entry name" value="SYNTHASE (CCG-9), PUTATIVE (AFU_ORTHOLOGUE AFUA_3G12100)-RELATED"/>
    <property type="match status" value="1"/>
</dbReference>
<evidence type="ECO:0000259" key="7">
    <source>
        <dbReference type="Pfam" id="PF00534"/>
    </source>
</evidence>
<dbReference type="GO" id="GO:0016757">
    <property type="term" value="F:glycosyltransferase activity"/>
    <property type="evidence" value="ECO:0007669"/>
    <property type="project" value="UniProtKB-KW"/>
</dbReference>
<dbReference type="InterPro" id="IPR001296">
    <property type="entry name" value="Glyco_trans_1"/>
</dbReference>
<keyword evidence="3" id="KW-0313">Glucose metabolism</keyword>
<comment type="subunit">
    <text evidence="2">Homodimer.</text>
</comment>
<feature type="domain" description="Glycosyl transferase family 1" evidence="7">
    <location>
        <begin position="218"/>
        <end position="380"/>
    </location>
</feature>
<evidence type="ECO:0000256" key="3">
    <source>
        <dbReference type="ARBA" id="ARBA00022526"/>
    </source>
</evidence>